<evidence type="ECO:0000313" key="2">
    <source>
        <dbReference type="Proteomes" id="UP001056756"/>
    </source>
</evidence>
<dbReference type="SUPFAM" id="SSF50998">
    <property type="entry name" value="Quinoprotein alcohol dehydrogenase-like"/>
    <property type="match status" value="1"/>
</dbReference>
<dbReference type="KEGG" id="plig:NAG76_18465"/>
<evidence type="ECO:0000313" key="1">
    <source>
        <dbReference type="EMBL" id="URN93791.1"/>
    </source>
</evidence>
<gene>
    <name evidence="1" type="ORF">NAG76_18465</name>
</gene>
<reference evidence="1" key="1">
    <citation type="submission" date="2022-05" db="EMBL/GenBank/DDBJ databases">
        <title>Novel bacterial taxa in a minimal lignocellulolytic consortium and its capacity to transform plastics disclosed by genome-resolved metagenomics.</title>
        <authorList>
            <person name="Rodriguez C.A.D."/>
            <person name="Diaz-Garcia L."/>
            <person name="Herrera K."/>
            <person name="Tarazona N.A."/>
            <person name="Sproer C."/>
            <person name="Overmann J."/>
            <person name="Jimenez D.J."/>
        </authorList>
    </citation>
    <scope>NUCLEOTIDE SEQUENCE</scope>
    <source>
        <strain evidence="1">MAG5</strain>
    </source>
</reference>
<protein>
    <submittedName>
        <fullName evidence="1">Uncharacterized protein</fullName>
    </submittedName>
</protein>
<dbReference type="Proteomes" id="UP001056756">
    <property type="component" value="Chromosome"/>
</dbReference>
<dbReference type="InterPro" id="IPR011047">
    <property type="entry name" value="Quinoprotein_ADH-like_sf"/>
</dbReference>
<sequence>MHLLNSINELLVHGTKWNRLDISDPLTGELLTSRVDPELKIVNNEPISSEHYLDYFHGQLSVSPNNNWLIDNGWEWHPLGSVTSWNINEWIINNVWESEDGKSKKSLWWGKYDWNEPVCWISETEIGIVGRFDYDLVDEDDIHNYTSDLLFRIIDVRDGRELKRFNIDDGNLFFDEYLYCSSQDRGFKIYDIITGNEIYNENSINTKVYHSMSKEFLSIVNNELTICKLFKEKVCDNV</sequence>
<organism evidence="1 2">
    <name type="scientific">Candidatus Pristimantibacillus lignocellulolyticus</name>
    <dbReference type="NCBI Taxonomy" id="2994561"/>
    <lineage>
        <taxon>Bacteria</taxon>
        <taxon>Bacillati</taxon>
        <taxon>Bacillota</taxon>
        <taxon>Bacilli</taxon>
        <taxon>Bacillales</taxon>
        <taxon>Paenibacillaceae</taxon>
        <taxon>Candidatus Pristimantibacillus</taxon>
    </lineage>
</organism>
<dbReference type="AlphaFoldDB" id="A0A9J6ZCN2"/>
<dbReference type="EMBL" id="CP097899">
    <property type="protein sequence ID" value="URN93791.1"/>
    <property type="molecule type" value="Genomic_DNA"/>
</dbReference>
<proteinExistence type="predicted"/>
<name>A0A9J6ZCN2_9BACL</name>
<accession>A0A9J6ZCN2</accession>